<evidence type="ECO:0000313" key="2">
    <source>
        <dbReference type="Proteomes" id="UP000001052"/>
    </source>
</evidence>
<name>C8WZT4_DESRD</name>
<gene>
    <name evidence="1" type="ordered locus">Dret_0257</name>
</gene>
<sequence>MQDFRGTYYFPVPNNRQVKMYVRDHDGVIQFRLCNEQEPDVWQRHGWLSYEDVRQASQMYEGELKDPLQFYDFEIAKHLLFGSEDPQKHG</sequence>
<dbReference type="HOGENOM" id="CLU_2522100_0_0_7"/>
<dbReference type="eggNOG" id="ENOG50338U3">
    <property type="taxonomic scope" value="Bacteria"/>
</dbReference>
<dbReference type="Proteomes" id="UP000001052">
    <property type="component" value="Chromosome"/>
</dbReference>
<keyword evidence="2" id="KW-1185">Reference proteome</keyword>
<dbReference type="AlphaFoldDB" id="C8WZT4"/>
<evidence type="ECO:0000313" key="1">
    <source>
        <dbReference type="EMBL" id="ACV67559.1"/>
    </source>
</evidence>
<dbReference type="KEGG" id="drt:Dret_0257"/>
<reference evidence="1 2" key="2">
    <citation type="journal article" date="2010" name="Stand. Genomic Sci.">
        <title>Complete genome sequence of Desulfohalobium retbaense type strain (HR(100)).</title>
        <authorList>
            <person name="Spring S."/>
            <person name="Nolan M."/>
            <person name="Lapidus A."/>
            <person name="Glavina Del Rio T."/>
            <person name="Copeland A."/>
            <person name="Tice H."/>
            <person name="Cheng J.F."/>
            <person name="Lucas S."/>
            <person name="Land M."/>
            <person name="Chen F."/>
            <person name="Bruce D."/>
            <person name="Goodwin L."/>
            <person name="Pitluck S."/>
            <person name="Ivanova N."/>
            <person name="Mavromatis K."/>
            <person name="Mikhailova N."/>
            <person name="Pati A."/>
            <person name="Chen A."/>
            <person name="Palaniappan K."/>
            <person name="Hauser L."/>
            <person name="Chang Y.J."/>
            <person name="Jeffries C.D."/>
            <person name="Munk C."/>
            <person name="Kiss H."/>
            <person name="Chain P."/>
            <person name="Han C."/>
            <person name="Brettin T."/>
            <person name="Detter J.C."/>
            <person name="Schuler E."/>
            <person name="Goker M."/>
            <person name="Rohde M."/>
            <person name="Bristow J."/>
            <person name="Eisen J.A."/>
            <person name="Markowitz V."/>
            <person name="Hugenholtz P."/>
            <person name="Kyrpides N.C."/>
            <person name="Klenk H.P."/>
        </authorList>
    </citation>
    <scope>NUCLEOTIDE SEQUENCE [LARGE SCALE GENOMIC DNA]</scope>
    <source>
        <strain evidence="1 2">DSM 5692</strain>
    </source>
</reference>
<dbReference type="OrthoDB" id="5420779at2"/>
<reference evidence="2" key="1">
    <citation type="submission" date="2009-09" db="EMBL/GenBank/DDBJ databases">
        <title>The complete chromosome of Desulfohalobium retbaense DSM 5692.</title>
        <authorList>
            <consortium name="US DOE Joint Genome Institute (JGI-PGF)"/>
            <person name="Lucas S."/>
            <person name="Copeland A."/>
            <person name="Lapidus A."/>
            <person name="Glavina del Rio T."/>
            <person name="Dalin E."/>
            <person name="Tice H."/>
            <person name="Bruce D."/>
            <person name="Goodwin L."/>
            <person name="Pitluck S."/>
            <person name="Kyrpides N."/>
            <person name="Mavromatis K."/>
            <person name="Ivanova N."/>
            <person name="Mikhailova N."/>
            <person name="Munk A.C."/>
            <person name="Brettin T."/>
            <person name="Detter J.C."/>
            <person name="Han C."/>
            <person name="Tapia R."/>
            <person name="Larimer F."/>
            <person name="Land M."/>
            <person name="Hauser L."/>
            <person name="Markowitz V."/>
            <person name="Cheng J.-F."/>
            <person name="Hugenholtz P."/>
            <person name="Woyke T."/>
            <person name="Wu D."/>
            <person name="Spring S."/>
            <person name="Klenk H.-P."/>
            <person name="Eisen J.A."/>
        </authorList>
    </citation>
    <scope>NUCLEOTIDE SEQUENCE [LARGE SCALE GENOMIC DNA]</scope>
    <source>
        <strain evidence="2">DSM 5692</strain>
    </source>
</reference>
<protein>
    <submittedName>
        <fullName evidence="1">Uncharacterized protein</fullName>
    </submittedName>
</protein>
<dbReference type="EMBL" id="CP001734">
    <property type="protein sequence ID" value="ACV67559.1"/>
    <property type="molecule type" value="Genomic_DNA"/>
</dbReference>
<accession>C8WZT4</accession>
<dbReference type="STRING" id="485915.Dret_0257"/>
<proteinExistence type="predicted"/>
<organism evidence="1 2">
    <name type="scientific">Desulfohalobium retbaense (strain ATCC 49708 / DSM 5692 / JCM 16813 / HR100)</name>
    <dbReference type="NCBI Taxonomy" id="485915"/>
    <lineage>
        <taxon>Bacteria</taxon>
        <taxon>Pseudomonadati</taxon>
        <taxon>Thermodesulfobacteriota</taxon>
        <taxon>Desulfovibrionia</taxon>
        <taxon>Desulfovibrionales</taxon>
        <taxon>Desulfohalobiaceae</taxon>
        <taxon>Desulfohalobium</taxon>
    </lineage>
</organism>
<dbReference type="RefSeq" id="WP_015750718.1">
    <property type="nucleotide sequence ID" value="NC_013223.1"/>
</dbReference>